<dbReference type="EMBL" id="JAVDBT010000002">
    <property type="protein sequence ID" value="MDQ2065130.1"/>
    <property type="molecule type" value="Genomic_DNA"/>
</dbReference>
<dbReference type="PANTHER" id="PTHR30290">
    <property type="entry name" value="PERIPLASMIC BINDING COMPONENT OF ABC TRANSPORTER"/>
    <property type="match status" value="1"/>
</dbReference>
<dbReference type="Gene3D" id="3.40.190.10">
    <property type="entry name" value="Periplasmic binding protein-like II"/>
    <property type="match status" value="1"/>
</dbReference>
<comment type="similarity">
    <text evidence="2">Belongs to the bacterial solute-binding protein 5 family.</text>
</comment>
<proteinExistence type="inferred from homology"/>
<dbReference type="PROSITE" id="PS51318">
    <property type="entry name" value="TAT"/>
    <property type="match status" value="1"/>
</dbReference>
<dbReference type="Pfam" id="PF00496">
    <property type="entry name" value="SBP_bac_5"/>
    <property type="match status" value="1"/>
</dbReference>
<accession>A0ABU0VW15</accession>
<dbReference type="Gene3D" id="3.10.105.10">
    <property type="entry name" value="Dipeptide-binding Protein, Domain 3"/>
    <property type="match status" value="1"/>
</dbReference>
<keyword evidence="4" id="KW-0732">Signal</keyword>
<dbReference type="PIRSF" id="PIRSF002741">
    <property type="entry name" value="MppA"/>
    <property type="match status" value="1"/>
</dbReference>
<name>A0ABU0VW15_9RHOB</name>
<evidence type="ECO:0000256" key="1">
    <source>
        <dbReference type="ARBA" id="ARBA00004418"/>
    </source>
</evidence>
<evidence type="ECO:0000256" key="3">
    <source>
        <dbReference type="ARBA" id="ARBA00022448"/>
    </source>
</evidence>
<dbReference type="InterPro" id="IPR030678">
    <property type="entry name" value="Peptide/Ni-bd"/>
</dbReference>
<keyword evidence="3" id="KW-0813">Transport</keyword>
<comment type="subcellular location">
    <subcellularLocation>
        <location evidence="1">Periplasm</location>
    </subcellularLocation>
</comment>
<dbReference type="InterPro" id="IPR000914">
    <property type="entry name" value="SBP_5_dom"/>
</dbReference>
<dbReference type="InterPro" id="IPR006311">
    <property type="entry name" value="TAT_signal"/>
</dbReference>
<dbReference type="Proteomes" id="UP001239680">
    <property type="component" value="Unassembled WGS sequence"/>
</dbReference>
<keyword evidence="7" id="KW-1185">Reference proteome</keyword>
<sequence length="526" mass="57039">MTITTTTFGLSRRNFLRTGISAGAAGLALGGLPVLAEVTATGGNLRARLYADIAGLDPAYWTSGSDALVMEAIFAFSMEFEANSGAFNAKPLALKSVTVRDDKHIDFELHAGIKYSGDYGEMTAEDAKFSWERIADPANESPYAADWAQLDHVEVTGTHTGTIVLKEPFAPLFTSTLPATSGIILPRAAIEAAGGQFTTEPPVTSGPYRIREWQPRTRLVLERNPDFTLFDVAFDTIEFLPIEDPKTAELGFEAGDLDHAQTSISSIPRYQGAVPGGGSFQDYTALSYYWLGMNEANVGLTDIRVRRAIQHGISREAVVEAAYLGAAQPAAGIIAPGLVGNRTENTYNYDPDTARALLAEAGVSSLEISLAIQQTAEDLAAAQVIQAMLADIGVTVRIDQHESGSFWSLGVEADGDSWKELQMFLFSFTMQPDPSWATMWFTSDQVGVWNWQRFSNAEFDALNAAAVVEMDQAKRHEMYVQMQALLEESGDVVYLTYEPVGVLTAAGIVSAMRPDGWPILARYGRA</sequence>
<reference evidence="6 7" key="1">
    <citation type="submission" date="2023-08" db="EMBL/GenBank/DDBJ databases">
        <title>Characterization of two Paracoccaceae strains isolated from Phycosphere and proposal of Xinfangfangia lacusdiani sp. nov.</title>
        <authorList>
            <person name="Deng Y."/>
            <person name="Zhang Y.Q."/>
        </authorList>
    </citation>
    <scope>NUCLEOTIDE SEQUENCE [LARGE SCALE GENOMIC DNA]</scope>
    <source>
        <strain evidence="6 7">CPCC 101601</strain>
    </source>
</reference>
<dbReference type="SUPFAM" id="SSF53850">
    <property type="entry name" value="Periplasmic binding protein-like II"/>
    <property type="match status" value="1"/>
</dbReference>
<dbReference type="RefSeq" id="WP_306678825.1">
    <property type="nucleotide sequence ID" value="NZ_JAVDBT010000002.1"/>
</dbReference>
<evidence type="ECO:0000313" key="7">
    <source>
        <dbReference type="Proteomes" id="UP001239680"/>
    </source>
</evidence>
<evidence type="ECO:0000259" key="5">
    <source>
        <dbReference type="Pfam" id="PF00496"/>
    </source>
</evidence>
<dbReference type="PANTHER" id="PTHR30290:SF9">
    <property type="entry name" value="OLIGOPEPTIDE-BINDING PROTEIN APPA"/>
    <property type="match status" value="1"/>
</dbReference>
<dbReference type="InterPro" id="IPR039424">
    <property type="entry name" value="SBP_5"/>
</dbReference>
<protein>
    <submittedName>
        <fullName evidence="6">ABC transporter substrate-binding protein</fullName>
    </submittedName>
</protein>
<comment type="caution">
    <text evidence="6">The sequence shown here is derived from an EMBL/GenBank/DDBJ whole genome shotgun (WGS) entry which is preliminary data.</text>
</comment>
<feature type="domain" description="Solute-binding protein family 5" evidence="5">
    <location>
        <begin position="90"/>
        <end position="443"/>
    </location>
</feature>
<evidence type="ECO:0000256" key="4">
    <source>
        <dbReference type="ARBA" id="ARBA00022729"/>
    </source>
</evidence>
<gene>
    <name evidence="6" type="ORF">Q9295_01990</name>
</gene>
<organism evidence="6 7">
    <name type="scientific">Pseudogemmobacter lacusdianii</name>
    <dbReference type="NCBI Taxonomy" id="3069608"/>
    <lineage>
        <taxon>Bacteria</taxon>
        <taxon>Pseudomonadati</taxon>
        <taxon>Pseudomonadota</taxon>
        <taxon>Alphaproteobacteria</taxon>
        <taxon>Rhodobacterales</taxon>
        <taxon>Paracoccaceae</taxon>
        <taxon>Pseudogemmobacter</taxon>
    </lineage>
</organism>
<evidence type="ECO:0000313" key="6">
    <source>
        <dbReference type="EMBL" id="MDQ2065130.1"/>
    </source>
</evidence>
<evidence type="ECO:0000256" key="2">
    <source>
        <dbReference type="ARBA" id="ARBA00005695"/>
    </source>
</evidence>